<keyword evidence="2" id="KW-0808">Transferase</keyword>
<dbReference type="Gene3D" id="3.30.559.10">
    <property type="entry name" value="Chloramphenicol acetyltransferase-like domain"/>
    <property type="match status" value="2"/>
</dbReference>
<dbReference type="AlphaFoldDB" id="A0AAD7PLY4"/>
<sequence>MCSSVIIKEAAMVTPAEPTPVRVLPLSAIDSQLFLGFTIEYLLVYKPCSGSDQVAITARLKTALSKALVPYYPFAGRVRTKPDGSTGLEVVCRAQGALFIHAVSNCFAMSDFERAPPTVTHWRKLLSFYVADVLIGDPPLVIQLTWLKDGSAAIGVGINHCICDGIGSAEFLNSLAELATERSGFGDIEPKPVWNRHLLNPVAVKSNKNINSTILPEFNRVPDVCGFLNRVSDELIPTSVVFDNRLLNELKRIALSTSPPGEFSYTSFEVLAGHVWRSWARALNFPSNQILKLLFSINIRNRVKPSLPAGVLRKRLRFRMRSNQRERLG</sequence>
<comment type="caution">
    <text evidence="2">The sequence shown here is derived from an EMBL/GenBank/DDBJ whole genome shotgun (WGS) entry which is preliminary data.</text>
</comment>
<keyword evidence="3" id="KW-1185">Reference proteome</keyword>
<gene>
    <name evidence="2" type="ORF">O6P43_020179</name>
</gene>
<dbReference type="InterPro" id="IPR050317">
    <property type="entry name" value="Plant_Fungal_Acyltransferase"/>
</dbReference>
<organism evidence="2 3">
    <name type="scientific">Quillaja saponaria</name>
    <name type="common">Soap bark tree</name>
    <dbReference type="NCBI Taxonomy" id="32244"/>
    <lineage>
        <taxon>Eukaryota</taxon>
        <taxon>Viridiplantae</taxon>
        <taxon>Streptophyta</taxon>
        <taxon>Embryophyta</taxon>
        <taxon>Tracheophyta</taxon>
        <taxon>Spermatophyta</taxon>
        <taxon>Magnoliopsida</taxon>
        <taxon>eudicotyledons</taxon>
        <taxon>Gunneridae</taxon>
        <taxon>Pentapetalae</taxon>
        <taxon>rosids</taxon>
        <taxon>fabids</taxon>
        <taxon>Fabales</taxon>
        <taxon>Quillajaceae</taxon>
        <taxon>Quillaja</taxon>
    </lineage>
</organism>
<accession>A0AAD7PLY4</accession>
<reference evidence="2" key="1">
    <citation type="journal article" date="2023" name="Science">
        <title>Elucidation of the pathway for biosynthesis of saponin adjuvants from the soapbark tree.</title>
        <authorList>
            <person name="Reed J."/>
            <person name="Orme A."/>
            <person name="El-Demerdash A."/>
            <person name="Owen C."/>
            <person name="Martin L.B.B."/>
            <person name="Misra R.C."/>
            <person name="Kikuchi S."/>
            <person name="Rejzek M."/>
            <person name="Martin A.C."/>
            <person name="Harkess A."/>
            <person name="Leebens-Mack J."/>
            <person name="Louveau T."/>
            <person name="Stephenson M.J."/>
            <person name="Osbourn A."/>
        </authorList>
    </citation>
    <scope>NUCLEOTIDE SEQUENCE</scope>
    <source>
        <strain evidence="2">S10</strain>
    </source>
</reference>
<evidence type="ECO:0000256" key="1">
    <source>
        <dbReference type="ARBA" id="ARBA00009861"/>
    </source>
</evidence>
<dbReference type="InterPro" id="IPR023213">
    <property type="entry name" value="CAT-like_dom_sf"/>
</dbReference>
<dbReference type="EMBL" id="JARAOO010000008">
    <property type="protein sequence ID" value="KAJ7959624.1"/>
    <property type="molecule type" value="Genomic_DNA"/>
</dbReference>
<evidence type="ECO:0000313" key="3">
    <source>
        <dbReference type="Proteomes" id="UP001163823"/>
    </source>
</evidence>
<dbReference type="PANTHER" id="PTHR31642:SF216">
    <property type="entry name" value="HXXXD-TYPE ACYL-TRANSFERASE FAMILY PROTEIN"/>
    <property type="match status" value="1"/>
</dbReference>
<dbReference type="PANTHER" id="PTHR31642">
    <property type="entry name" value="TRICHOTHECENE 3-O-ACETYLTRANSFERASE"/>
    <property type="match status" value="1"/>
</dbReference>
<protein>
    <submittedName>
        <fullName evidence="2">Transferase</fullName>
    </submittedName>
</protein>
<name>A0AAD7PLY4_QUISA</name>
<dbReference type="KEGG" id="qsa:O6P43_020179"/>
<comment type="similarity">
    <text evidence="1">Belongs to the plant acyltransferase family.</text>
</comment>
<dbReference type="Proteomes" id="UP001163823">
    <property type="component" value="Chromosome 8"/>
</dbReference>
<evidence type="ECO:0000313" key="2">
    <source>
        <dbReference type="EMBL" id="KAJ7959624.1"/>
    </source>
</evidence>
<dbReference type="Pfam" id="PF02458">
    <property type="entry name" value="Transferase"/>
    <property type="match status" value="1"/>
</dbReference>
<dbReference type="GO" id="GO:0016747">
    <property type="term" value="F:acyltransferase activity, transferring groups other than amino-acyl groups"/>
    <property type="evidence" value="ECO:0007669"/>
    <property type="project" value="TreeGrafter"/>
</dbReference>
<proteinExistence type="inferred from homology"/>